<evidence type="ECO:0000259" key="2">
    <source>
        <dbReference type="Pfam" id="PF04235"/>
    </source>
</evidence>
<keyword evidence="1" id="KW-0472">Membrane</keyword>
<feature type="transmembrane region" description="Helical" evidence="1">
    <location>
        <begin position="255"/>
        <end position="277"/>
    </location>
</feature>
<feature type="transmembrane region" description="Helical" evidence="1">
    <location>
        <begin position="365"/>
        <end position="384"/>
    </location>
</feature>
<dbReference type="InterPro" id="IPR052529">
    <property type="entry name" value="Bact_Transport_Assoc"/>
</dbReference>
<protein>
    <submittedName>
        <fullName evidence="3">DUF418 domain-containing protein</fullName>
    </submittedName>
</protein>
<dbReference type="PANTHER" id="PTHR30590:SF2">
    <property type="entry name" value="INNER MEMBRANE PROTEIN"/>
    <property type="match status" value="1"/>
</dbReference>
<keyword evidence="1" id="KW-0812">Transmembrane</keyword>
<feature type="transmembrane region" description="Helical" evidence="1">
    <location>
        <begin position="212"/>
        <end position="235"/>
    </location>
</feature>
<keyword evidence="4" id="KW-1185">Reference proteome</keyword>
<sequence>MQPAPITTTERIITLDILRGFALLGIILANILSFKSPLLQTQSTVESIATSPEGADAVGAFLLEWLVIGKFYPLFSFLFGLGFFILYDRLQRRQAPAKKLYIRRLLFLFILGLLHLIFLWSGDILHTYAIAGFFLLLFVGRQPKNVLYWSIGFISLSAFFYFFFISLGNFVVFYLDDPNMTKATNELVQLAFSVYGTGTYGELLSFRLSHEIPIIASNVTFVLFPIIGLFLLGMFVGMKGYLHHSSKHLSFWKKLFIVSLFFGGGLSFVYACLTQGYSPLPAWIASGMAEGLNMIAGPLLMLSYVSSFVLFFHNRKTGRISKQLARVGRMALTNYIIQTIICFFLFYGVGFGWFGQVSIVESMGIAVLIFLVQVLVSSLYLRYFQQGPLEKIWRAWMYRT</sequence>
<gene>
    <name evidence="3" type="ORF">ACFPTR_02610</name>
</gene>
<feature type="transmembrane region" description="Helical" evidence="1">
    <location>
        <begin position="292"/>
        <end position="312"/>
    </location>
</feature>
<dbReference type="Proteomes" id="UP001596143">
    <property type="component" value="Unassembled WGS sequence"/>
</dbReference>
<dbReference type="Pfam" id="PF04235">
    <property type="entry name" value="DUF418"/>
    <property type="match status" value="1"/>
</dbReference>
<feature type="transmembrane region" description="Helical" evidence="1">
    <location>
        <begin position="12"/>
        <end position="32"/>
    </location>
</feature>
<dbReference type="EMBL" id="JBHSPF010000015">
    <property type="protein sequence ID" value="MFC5627784.1"/>
    <property type="molecule type" value="Genomic_DNA"/>
</dbReference>
<feature type="transmembrane region" description="Helical" evidence="1">
    <location>
        <begin position="124"/>
        <end position="140"/>
    </location>
</feature>
<dbReference type="PANTHER" id="PTHR30590">
    <property type="entry name" value="INNER MEMBRANE PROTEIN"/>
    <property type="match status" value="1"/>
</dbReference>
<feature type="transmembrane region" description="Helical" evidence="1">
    <location>
        <begin position="100"/>
        <end position="118"/>
    </location>
</feature>
<comment type="caution">
    <text evidence="3">The sequence shown here is derived from an EMBL/GenBank/DDBJ whole genome shotgun (WGS) entry which is preliminary data.</text>
</comment>
<keyword evidence="1" id="KW-1133">Transmembrane helix</keyword>
<evidence type="ECO:0000256" key="1">
    <source>
        <dbReference type="SAM" id="Phobius"/>
    </source>
</evidence>
<feature type="transmembrane region" description="Helical" evidence="1">
    <location>
        <begin position="332"/>
        <end position="353"/>
    </location>
</feature>
<evidence type="ECO:0000313" key="3">
    <source>
        <dbReference type="EMBL" id="MFC5627784.1"/>
    </source>
</evidence>
<feature type="transmembrane region" description="Helical" evidence="1">
    <location>
        <begin position="71"/>
        <end position="88"/>
    </location>
</feature>
<dbReference type="InterPro" id="IPR007349">
    <property type="entry name" value="DUF418"/>
</dbReference>
<accession>A0ABW0U4Y4</accession>
<organism evidence="3 4">
    <name type="scientific">Aliibacillus thermotolerans</name>
    <dbReference type="NCBI Taxonomy" id="1834418"/>
    <lineage>
        <taxon>Bacteria</taxon>
        <taxon>Bacillati</taxon>
        <taxon>Bacillota</taxon>
        <taxon>Bacilli</taxon>
        <taxon>Bacillales</taxon>
        <taxon>Bacillaceae</taxon>
        <taxon>Aliibacillus</taxon>
    </lineage>
</organism>
<feature type="transmembrane region" description="Helical" evidence="1">
    <location>
        <begin position="147"/>
        <end position="175"/>
    </location>
</feature>
<dbReference type="RefSeq" id="WP_270896385.1">
    <property type="nucleotide sequence ID" value="NZ_JBHSPF010000015.1"/>
</dbReference>
<reference evidence="4" key="1">
    <citation type="journal article" date="2019" name="Int. J. Syst. Evol. Microbiol.">
        <title>The Global Catalogue of Microorganisms (GCM) 10K type strain sequencing project: providing services to taxonomists for standard genome sequencing and annotation.</title>
        <authorList>
            <consortium name="The Broad Institute Genomics Platform"/>
            <consortium name="The Broad Institute Genome Sequencing Center for Infectious Disease"/>
            <person name="Wu L."/>
            <person name="Ma J."/>
        </authorList>
    </citation>
    <scope>NUCLEOTIDE SEQUENCE [LARGE SCALE GENOMIC DNA]</scope>
    <source>
        <strain evidence="4">CGMCC 1.15790</strain>
    </source>
</reference>
<proteinExistence type="predicted"/>
<evidence type="ECO:0000313" key="4">
    <source>
        <dbReference type="Proteomes" id="UP001596143"/>
    </source>
</evidence>
<feature type="domain" description="DUF418" evidence="2">
    <location>
        <begin position="238"/>
        <end position="399"/>
    </location>
</feature>
<name>A0ABW0U4Y4_9BACI</name>